<dbReference type="InterPro" id="IPR003661">
    <property type="entry name" value="HisK_dim/P_dom"/>
</dbReference>
<dbReference type="Gene3D" id="3.30.450.20">
    <property type="entry name" value="PAS domain"/>
    <property type="match status" value="3"/>
</dbReference>
<evidence type="ECO:0000256" key="4">
    <source>
        <dbReference type="ARBA" id="ARBA00022679"/>
    </source>
</evidence>
<protein>
    <recommendedName>
        <fullName evidence="2">histidine kinase</fullName>
        <ecNumber evidence="2">2.7.13.3</ecNumber>
    </recommendedName>
</protein>
<accession>A0ABN7RKL5</accession>
<dbReference type="InterPro" id="IPR004358">
    <property type="entry name" value="Sig_transdc_His_kin-like_C"/>
</dbReference>
<dbReference type="SMART" id="SM00388">
    <property type="entry name" value="HisKA"/>
    <property type="match status" value="1"/>
</dbReference>
<dbReference type="SUPFAM" id="SSF47384">
    <property type="entry name" value="Homodimeric domain of signal transducing histidine kinase"/>
    <property type="match status" value="1"/>
</dbReference>
<dbReference type="InterPro" id="IPR029016">
    <property type="entry name" value="GAF-like_dom_sf"/>
</dbReference>
<comment type="caution">
    <text evidence="11">The sequence shown here is derived from an EMBL/GenBank/DDBJ whole genome shotgun (WGS) entry which is preliminary data.</text>
</comment>
<dbReference type="PROSITE" id="PS50109">
    <property type="entry name" value="HIS_KIN"/>
    <property type="match status" value="1"/>
</dbReference>
<dbReference type="CDD" id="cd17546">
    <property type="entry name" value="REC_hyHK_CKI1_RcsC-like"/>
    <property type="match status" value="2"/>
</dbReference>
<dbReference type="InterPro" id="IPR035965">
    <property type="entry name" value="PAS-like_dom_sf"/>
</dbReference>
<feature type="modified residue" description="4-aspartylphosphate" evidence="7">
    <location>
        <position position="890"/>
    </location>
</feature>
<dbReference type="InterPro" id="IPR001789">
    <property type="entry name" value="Sig_transdc_resp-reg_receiver"/>
</dbReference>
<dbReference type="InterPro" id="IPR005467">
    <property type="entry name" value="His_kinase_dom"/>
</dbReference>
<dbReference type="SUPFAM" id="SSF55781">
    <property type="entry name" value="GAF domain-like"/>
    <property type="match status" value="1"/>
</dbReference>
<dbReference type="CDD" id="cd00130">
    <property type="entry name" value="PAS"/>
    <property type="match status" value="1"/>
</dbReference>
<evidence type="ECO:0000256" key="5">
    <source>
        <dbReference type="ARBA" id="ARBA00022777"/>
    </source>
</evidence>
<keyword evidence="5 11" id="KW-0418">Kinase</keyword>
<evidence type="ECO:0000259" key="10">
    <source>
        <dbReference type="PROSITE" id="PS50112"/>
    </source>
</evidence>
<evidence type="ECO:0000259" key="8">
    <source>
        <dbReference type="PROSITE" id="PS50109"/>
    </source>
</evidence>
<keyword evidence="12" id="KW-1185">Reference proteome</keyword>
<dbReference type="InterPro" id="IPR036890">
    <property type="entry name" value="HATPase_C_sf"/>
</dbReference>
<dbReference type="Gene3D" id="3.40.50.2300">
    <property type="match status" value="2"/>
</dbReference>
<dbReference type="RefSeq" id="WP_215236645.1">
    <property type="nucleotide sequence ID" value="NZ_CAJRAU010000013.1"/>
</dbReference>
<gene>
    <name evidence="11" type="primary">rcsC_35</name>
    <name evidence="11" type="ORF">DYBT9623_05425</name>
</gene>
<dbReference type="Pfam" id="PF01590">
    <property type="entry name" value="GAF"/>
    <property type="match status" value="1"/>
</dbReference>
<feature type="domain" description="Histidine kinase" evidence="8">
    <location>
        <begin position="600"/>
        <end position="824"/>
    </location>
</feature>
<organism evidence="11 12">
    <name type="scientific">Dyadobacter linearis</name>
    <dbReference type="NCBI Taxonomy" id="2823330"/>
    <lineage>
        <taxon>Bacteria</taxon>
        <taxon>Pseudomonadati</taxon>
        <taxon>Bacteroidota</taxon>
        <taxon>Cytophagia</taxon>
        <taxon>Cytophagales</taxon>
        <taxon>Spirosomataceae</taxon>
        <taxon>Dyadobacter</taxon>
    </lineage>
</organism>
<evidence type="ECO:0000259" key="9">
    <source>
        <dbReference type="PROSITE" id="PS50110"/>
    </source>
</evidence>
<dbReference type="EC" id="2.7.13.3" evidence="2"/>
<dbReference type="Gene3D" id="3.30.565.10">
    <property type="entry name" value="Histidine kinase-like ATPase, C-terminal domain"/>
    <property type="match status" value="1"/>
</dbReference>
<name>A0ABN7RKL5_9BACT</name>
<feature type="modified residue" description="4-aspartylphosphate" evidence="7">
    <location>
        <position position="1032"/>
    </location>
</feature>
<dbReference type="PANTHER" id="PTHR45339:SF1">
    <property type="entry name" value="HYBRID SIGNAL TRANSDUCTION HISTIDINE KINASE J"/>
    <property type="match status" value="1"/>
</dbReference>
<dbReference type="Gene3D" id="3.30.450.40">
    <property type="match status" value="1"/>
</dbReference>
<keyword evidence="3 7" id="KW-0597">Phosphoprotein</keyword>
<dbReference type="Pfam" id="PF00072">
    <property type="entry name" value="Response_reg"/>
    <property type="match status" value="2"/>
</dbReference>
<feature type="domain" description="PAS" evidence="10">
    <location>
        <begin position="199"/>
        <end position="269"/>
    </location>
</feature>
<dbReference type="PROSITE" id="PS50110">
    <property type="entry name" value="RESPONSE_REGULATORY"/>
    <property type="match status" value="2"/>
</dbReference>
<dbReference type="NCBIfam" id="TIGR00229">
    <property type="entry name" value="sensory_box"/>
    <property type="match status" value="2"/>
</dbReference>
<dbReference type="Pfam" id="PF08448">
    <property type="entry name" value="PAS_4"/>
    <property type="match status" value="2"/>
</dbReference>
<dbReference type="InterPro" id="IPR003594">
    <property type="entry name" value="HATPase_dom"/>
</dbReference>
<dbReference type="PRINTS" id="PR00344">
    <property type="entry name" value="BCTRLSENSOR"/>
</dbReference>
<dbReference type="InterPro" id="IPR000014">
    <property type="entry name" value="PAS"/>
</dbReference>
<dbReference type="Pfam" id="PF00512">
    <property type="entry name" value="HisKA"/>
    <property type="match status" value="1"/>
</dbReference>
<evidence type="ECO:0000313" key="12">
    <source>
        <dbReference type="Proteomes" id="UP000679725"/>
    </source>
</evidence>
<keyword evidence="6" id="KW-0902">Two-component regulatory system</keyword>
<dbReference type="SUPFAM" id="SSF55874">
    <property type="entry name" value="ATPase domain of HSP90 chaperone/DNA topoisomerase II/histidine kinase"/>
    <property type="match status" value="1"/>
</dbReference>
<evidence type="ECO:0000256" key="6">
    <source>
        <dbReference type="ARBA" id="ARBA00023012"/>
    </source>
</evidence>
<dbReference type="CDD" id="cd16922">
    <property type="entry name" value="HATPase_EvgS-ArcB-TorS-like"/>
    <property type="match status" value="1"/>
</dbReference>
<dbReference type="SMART" id="SM00387">
    <property type="entry name" value="HATPase_c"/>
    <property type="match status" value="1"/>
</dbReference>
<dbReference type="PROSITE" id="PS50112">
    <property type="entry name" value="PAS"/>
    <property type="match status" value="1"/>
</dbReference>
<dbReference type="SUPFAM" id="SSF52172">
    <property type="entry name" value="CheY-like"/>
    <property type="match status" value="2"/>
</dbReference>
<reference evidence="11 12" key="1">
    <citation type="submission" date="2021-04" db="EMBL/GenBank/DDBJ databases">
        <authorList>
            <person name="Rodrigo-Torres L."/>
            <person name="Arahal R. D."/>
            <person name="Lucena T."/>
        </authorList>
    </citation>
    <scope>NUCLEOTIDE SEQUENCE [LARGE SCALE GENOMIC DNA]</scope>
    <source>
        <strain evidence="11 12">CECT 9623</strain>
    </source>
</reference>
<dbReference type="Proteomes" id="UP000679725">
    <property type="component" value="Unassembled WGS sequence"/>
</dbReference>
<dbReference type="Gene3D" id="1.10.287.130">
    <property type="match status" value="1"/>
</dbReference>
<feature type="domain" description="Response regulatory" evidence="9">
    <location>
        <begin position="981"/>
        <end position="1099"/>
    </location>
</feature>
<evidence type="ECO:0000256" key="1">
    <source>
        <dbReference type="ARBA" id="ARBA00000085"/>
    </source>
</evidence>
<comment type="catalytic activity">
    <reaction evidence="1">
        <text>ATP + protein L-histidine = ADP + protein N-phospho-L-histidine.</text>
        <dbReference type="EC" id="2.7.13.3"/>
    </reaction>
</comment>
<proteinExistence type="predicted"/>
<dbReference type="Pfam" id="PF02518">
    <property type="entry name" value="HATPase_c"/>
    <property type="match status" value="1"/>
</dbReference>
<dbReference type="EMBL" id="CAJRAU010000013">
    <property type="protein sequence ID" value="CAG5074737.1"/>
    <property type="molecule type" value="Genomic_DNA"/>
</dbReference>
<dbReference type="InterPro" id="IPR013656">
    <property type="entry name" value="PAS_4"/>
</dbReference>
<evidence type="ECO:0000256" key="7">
    <source>
        <dbReference type="PROSITE-ProRule" id="PRU00169"/>
    </source>
</evidence>
<dbReference type="CDD" id="cd00082">
    <property type="entry name" value="HisKA"/>
    <property type="match status" value="1"/>
</dbReference>
<dbReference type="GO" id="GO:0004673">
    <property type="term" value="F:protein histidine kinase activity"/>
    <property type="evidence" value="ECO:0007669"/>
    <property type="project" value="UniProtKB-EC"/>
</dbReference>
<dbReference type="InterPro" id="IPR003018">
    <property type="entry name" value="GAF"/>
</dbReference>
<evidence type="ECO:0000256" key="3">
    <source>
        <dbReference type="ARBA" id="ARBA00022553"/>
    </source>
</evidence>
<evidence type="ECO:0000313" key="11">
    <source>
        <dbReference type="EMBL" id="CAG5074737.1"/>
    </source>
</evidence>
<dbReference type="SMART" id="SM00091">
    <property type="entry name" value="PAS"/>
    <property type="match status" value="2"/>
</dbReference>
<dbReference type="SMART" id="SM00448">
    <property type="entry name" value="REC"/>
    <property type="match status" value="2"/>
</dbReference>
<dbReference type="InterPro" id="IPR036097">
    <property type="entry name" value="HisK_dim/P_sf"/>
</dbReference>
<sequence>MEHVEYNPDVDIKLPEQFAFQESDRLEALLSFSFSDVISRKEFDSLADLACLVCDAAVCLITIIDQNKQWVLSSRGTLISEMARNTSICQFTMLHGSIFEIPDVSLDERFDKNELLAEHPGLRSYAGYPLKDPAGQPLGAVCVLDHKVRSLSSLQHNSLQLIASQVMTLMVANKKINCGFQNHQSQHSRDIIADISNSSEEKLKSFFESSQGLMCTHDLNGNFTAVNSDGAGLLGYDVEQFLGMNLLDVTPVKHRQGLKAYLQQIRQTGKSSGLMTTMHKDGHHVIWSYRNALVMDENGYGYVVGNCIDITQSHNQAKELQRTQQMLMQTSLIAGAGGWEFNLAEKEFYWSELAMQIYQQDPDLNLSIGNVMKLYKAGDSRRKVEKAMSDAIEHGTAQSIEVQIVVGNMEERWIRVVMNAEFVKGRCIKLYGIVQDIDEKKKADLQIAYTKEQLSIQQGRLLAFVEHIPAIVAMMDNDVRYLAVSRKWEQEYGLSSSDVIGMSPYEVFSNMSQQWKDIHQHALTGKGMQKGDRVFRPEGWEHDRYLSWEVWPWYQFDASIGGIITLTYDVTEVELHRQELKQARELAEQANVAKSEFLANMSHEIRTPLNGVIGFTDLVLKTHLNDTQKQYLGFVHQSANTLLSIINDILDFSKIEAGKLELDVNKYDIYEIAAQTVDMISFQVQSKGLEMLLDIPACLPQFVWVDDIRLKQVLINLLSNAAKFTESGEIELKIEILDYAPLDTDAITCRFIVRDTGIGIREEKKAKIFQAFLQEDGSTTKKYGGTGLGLAISNQLLALMGSSLQLESVHGVGSTLYFDLTMKSEQPAAASIPVLAAMDKVLIVDDNKKSRQLLERMLDQLGIKSDQAASGLQALERLAGGAKYDAVFMDYHMPDLDGLEAAGKIRKAYSSTNLPIILLSGSADDATVSNACQALQINSRLMKPVKLADISHSLFNLSQSEIKSPDATGQTEQQLTTKELTILVAEDHLINMLLAKAVIKKLAINATVLEAVNGKEAFELCQQQLPDLIFMDIQMPLMNGYEATSLIRELPGASKVPIVALTAGNVLGEKEKCLAAGMDDFIPKPFVKDAIWAVFERFLAV</sequence>
<dbReference type="InterPro" id="IPR011006">
    <property type="entry name" value="CheY-like_superfamily"/>
</dbReference>
<dbReference type="SUPFAM" id="SSF55785">
    <property type="entry name" value="PYP-like sensor domain (PAS domain)"/>
    <property type="match status" value="3"/>
</dbReference>
<keyword evidence="4 11" id="KW-0808">Transferase</keyword>
<feature type="domain" description="Response regulatory" evidence="9">
    <location>
        <begin position="840"/>
        <end position="958"/>
    </location>
</feature>
<dbReference type="PANTHER" id="PTHR45339">
    <property type="entry name" value="HYBRID SIGNAL TRANSDUCTION HISTIDINE KINASE J"/>
    <property type="match status" value="1"/>
</dbReference>
<evidence type="ECO:0000256" key="2">
    <source>
        <dbReference type="ARBA" id="ARBA00012438"/>
    </source>
</evidence>